<dbReference type="RefSeq" id="YP_001649025.1">
    <property type="nucleotide sequence ID" value="NC_010240.1"/>
</dbReference>
<reference evidence="1 2" key="1">
    <citation type="journal article" date="2008" name="Virus Genes">
        <title>Genomic sequence analysis of a granulovirus isolated from the Old World bollworm, Helicoverpa armigera.</title>
        <authorList>
            <person name="Harrison R.L."/>
            <person name="Popham H.J."/>
        </authorList>
    </citation>
    <scope>NUCLEOTIDE SEQUENCE [LARGE SCALE GENOMIC DNA]</scope>
</reference>
<name>A9YMN5_9BBAC</name>
<keyword evidence="2" id="KW-1185">Reference proteome</keyword>
<dbReference type="EMBL" id="EU255577">
    <property type="protein sequence ID" value="ABY47734.1"/>
    <property type="molecule type" value="Genomic_DNA"/>
</dbReference>
<proteinExistence type="predicted"/>
<protein>
    <submittedName>
        <fullName evidence="1">Uncharacterized protein</fullName>
    </submittedName>
</protein>
<accession>A9YMN5</accession>
<sequence>MDKYAQDLLDSFETWLESHQNQKHHGCDSLRLLDELDDLVADFLNKKLCKYRKLQEINEIFEQAMMIQTNERVTVVTFNLTK</sequence>
<dbReference type="OrthoDB" id="38701at10239"/>
<dbReference type="KEGG" id="vg:10973727"/>
<evidence type="ECO:0000313" key="2">
    <source>
        <dbReference type="Proteomes" id="UP000203266"/>
    </source>
</evidence>
<evidence type="ECO:0000313" key="1">
    <source>
        <dbReference type="EMBL" id="ABY47734.1"/>
    </source>
</evidence>
<dbReference type="GeneID" id="10973727"/>
<dbReference type="Proteomes" id="UP000203266">
    <property type="component" value="Segment"/>
</dbReference>
<organism evidence="1 2">
    <name type="scientific">Helicoverpa armigera granulovirus</name>
    <dbReference type="NCBI Taxonomy" id="489830"/>
    <lineage>
        <taxon>Viruses</taxon>
        <taxon>Viruses incertae sedis</taxon>
        <taxon>Naldaviricetes</taxon>
        <taxon>Lefavirales</taxon>
        <taxon>Baculoviridae</taxon>
        <taxon>Betabaculovirus</taxon>
        <taxon>Betabaculovirus helarmigerae</taxon>
    </lineage>
</organism>